<dbReference type="AlphaFoldDB" id="A0A7X3G331"/>
<dbReference type="EMBL" id="WSES01000007">
    <property type="protein sequence ID" value="MVW62796.1"/>
    <property type="molecule type" value="Genomic_DNA"/>
</dbReference>
<dbReference type="InterPro" id="IPR006504">
    <property type="entry name" value="Tscrpt_reg_Spx/MgsR"/>
</dbReference>
<proteinExistence type="inferred from homology"/>
<reference evidence="3 4" key="1">
    <citation type="submission" date="2019-12" db="EMBL/GenBank/DDBJ databases">
        <authorList>
            <person name="Li C."/>
            <person name="Zhao J."/>
        </authorList>
    </citation>
    <scope>NUCLEOTIDE SEQUENCE [LARGE SCALE GENOMIC DNA]</scope>
    <source>
        <strain evidence="3 4">NEAU-DD11</strain>
    </source>
</reference>
<dbReference type="InterPro" id="IPR006660">
    <property type="entry name" value="Arsenate_reductase-like"/>
</dbReference>
<name>A0A7X3G331_9BURK</name>
<accession>A0A7X3G331</accession>
<dbReference type="NCBIfam" id="NF008107">
    <property type="entry name" value="PRK10853.1"/>
    <property type="match status" value="1"/>
</dbReference>
<dbReference type="Gene3D" id="3.40.30.10">
    <property type="entry name" value="Glutaredoxin"/>
    <property type="match status" value="1"/>
</dbReference>
<evidence type="ECO:0000313" key="4">
    <source>
        <dbReference type="Proteomes" id="UP000443353"/>
    </source>
</evidence>
<dbReference type="RefSeq" id="WP_056137195.1">
    <property type="nucleotide sequence ID" value="NZ_CP168562.1"/>
</dbReference>
<organism evidence="3 4">
    <name type="scientific">Massilia cellulosiltytica</name>
    <dbReference type="NCBI Taxonomy" id="2683234"/>
    <lineage>
        <taxon>Bacteria</taxon>
        <taxon>Pseudomonadati</taxon>
        <taxon>Pseudomonadota</taxon>
        <taxon>Betaproteobacteria</taxon>
        <taxon>Burkholderiales</taxon>
        <taxon>Oxalobacteraceae</taxon>
        <taxon>Telluria group</taxon>
        <taxon>Massilia</taxon>
    </lineage>
</organism>
<dbReference type="PANTHER" id="PTHR30041:SF8">
    <property type="entry name" value="PROTEIN YFFB"/>
    <property type="match status" value="1"/>
</dbReference>
<dbReference type="Proteomes" id="UP000443353">
    <property type="component" value="Unassembled WGS sequence"/>
</dbReference>
<comment type="caution">
    <text evidence="3">The sequence shown here is derived from an EMBL/GenBank/DDBJ whole genome shotgun (WGS) entry which is preliminary data.</text>
</comment>
<gene>
    <name evidence="3" type="ORF">GPY61_22970</name>
</gene>
<dbReference type="NCBIfam" id="TIGR01617">
    <property type="entry name" value="arsC_related"/>
    <property type="match status" value="1"/>
</dbReference>
<dbReference type="SUPFAM" id="SSF52833">
    <property type="entry name" value="Thioredoxin-like"/>
    <property type="match status" value="1"/>
</dbReference>
<sequence length="120" mass="13671">MKKTLYGIPNCDTVKKARTWLADNGQAFEFHDFKKQGLDRATVARWLEQIDWETLVNRKGTTWRKLTDERRAQVVDKASALDLMLENPSVIKRPVLEGGGRVSVGFSAAQYEDLFGDWPA</sequence>
<dbReference type="Pfam" id="PF03960">
    <property type="entry name" value="ArsC"/>
    <property type="match status" value="1"/>
</dbReference>
<evidence type="ECO:0000256" key="1">
    <source>
        <dbReference type="ARBA" id="ARBA00007198"/>
    </source>
</evidence>
<comment type="similarity">
    <text evidence="1 2">Belongs to the ArsC family.</text>
</comment>
<dbReference type="InterPro" id="IPR036249">
    <property type="entry name" value="Thioredoxin-like_sf"/>
</dbReference>
<dbReference type="PANTHER" id="PTHR30041">
    <property type="entry name" value="ARSENATE REDUCTASE"/>
    <property type="match status" value="1"/>
</dbReference>
<evidence type="ECO:0000313" key="3">
    <source>
        <dbReference type="EMBL" id="MVW62796.1"/>
    </source>
</evidence>
<dbReference type="PROSITE" id="PS51353">
    <property type="entry name" value="ARSC"/>
    <property type="match status" value="1"/>
</dbReference>
<keyword evidence="4" id="KW-1185">Reference proteome</keyword>
<evidence type="ECO:0000256" key="2">
    <source>
        <dbReference type="PROSITE-ProRule" id="PRU01282"/>
    </source>
</evidence>
<protein>
    <submittedName>
        <fullName evidence="3">ArsC family reductase</fullName>
    </submittedName>
</protein>
<dbReference type="CDD" id="cd03035">
    <property type="entry name" value="ArsC_Yffb"/>
    <property type="match status" value="1"/>
</dbReference>